<sequence>MADNQSGKKKAGRKKKMKDGVVLKVSDIERECDRLKRRPRAALYPLLPITEPLKLNQKKSINLHKGRRRHRKHCRKRLGLKRPPFIIGHTSRSKLVQSESTTCSRTLQHNNQARSSFPKRPHWGSIADMFSSTELRSCPPDPPPIRHHHYHVGHKPAKQHSNKTPHICHHDPLVVGHRTSVATSLLDLRELAARRHLHRRRYLDPESGGDAVSTGSNTRSRKIVSVIVASVASFILMMCVALVAVTLRLTPAIDELGECTSLSCRNFDQPNLNNINQHCIS</sequence>
<keyword evidence="3" id="KW-1185">Reference proteome</keyword>
<comment type="caution">
    <text evidence="2">The sequence shown here is derived from an EMBL/GenBank/DDBJ whole genome shotgun (WGS) entry which is preliminary data.</text>
</comment>
<accession>A0AAV6VBA2</accession>
<reference evidence="2 3" key="1">
    <citation type="journal article" date="2022" name="Nat. Ecol. Evol.">
        <title>A masculinizing supergene underlies an exaggerated male reproductive morph in a spider.</title>
        <authorList>
            <person name="Hendrickx F."/>
            <person name="De Corte Z."/>
            <person name="Sonet G."/>
            <person name="Van Belleghem S.M."/>
            <person name="Kostlbacher S."/>
            <person name="Vangestel C."/>
        </authorList>
    </citation>
    <scope>NUCLEOTIDE SEQUENCE [LARGE SCALE GENOMIC DNA]</scope>
    <source>
        <strain evidence="2">W744_W776</strain>
    </source>
</reference>
<proteinExistence type="predicted"/>
<evidence type="ECO:0000313" key="3">
    <source>
        <dbReference type="Proteomes" id="UP000827092"/>
    </source>
</evidence>
<evidence type="ECO:0000256" key="1">
    <source>
        <dbReference type="SAM" id="Phobius"/>
    </source>
</evidence>
<keyword evidence="1" id="KW-0812">Transmembrane</keyword>
<feature type="transmembrane region" description="Helical" evidence="1">
    <location>
        <begin position="223"/>
        <end position="247"/>
    </location>
</feature>
<gene>
    <name evidence="2" type="ORF">JTE90_003792</name>
</gene>
<protein>
    <submittedName>
        <fullName evidence="2">Uncharacterized protein</fullName>
    </submittedName>
</protein>
<keyword evidence="1" id="KW-0472">Membrane</keyword>
<keyword evidence="1" id="KW-1133">Transmembrane helix</keyword>
<dbReference type="AlphaFoldDB" id="A0AAV6VBA2"/>
<dbReference type="EMBL" id="JAFNEN010000125">
    <property type="protein sequence ID" value="KAG8193307.1"/>
    <property type="molecule type" value="Genomic_DNA"/>
</dbReference>
<evidence type="ECO:0000313" key="2">
    <source>
        <dbReference type="EMBL" id="KAG8193307.1"/>
    </source>
</evidence>
<name>A0AAV6VBA2_9ARAC</name>
<dbReference type="Proteomes" id="UP000827092">
    <property type="component" value="Unassembled WGS sequence"/>
</dbReference>
<organism evidence="2 3">
    <name type="scientific">Oedothorax gibbosus</name>
    <dbReference type="NCBI Taxonomy" id="931172"/>
    <lineage>
        <taxon>Eukaryota</taxon>
        <taxon>Metazoa</taxon>
        <taxon>Ecdysozoa</taxon>
        <taxon>Arthropoda</taxon>
        <taxon>Chelicerata</taxon>
        <taxon>Arachnida</taxon>
        <taxon>Araneae</taxon>
        <taxon>Araneomorphae</taxon>
        <taxon>Entelegynae</taxon>
        <taxon>Araneoidea</taxon>
        <taxon>Linyphiidae</taxon>
        <taxon>Erigoninae</taxon>
        <taxon>Oedothorax</taxon>
    </lineage>
</organism>